<evidence type="ECO:0000313" key="4">
    <source>
        <dbReference type="Proteomes" id="UP000317332"/>
    </source>
</evidence>
<gene>
    <name evidence="3" type="ORF">FJ651_10905</name>
</gene>
<dbReference type="EMBL" id="VHIQ01000005">
    <property type="protein sequence ID" value="TPV32814.1"/>
    <property type="molecule type" value="Genomic_DNA"/>
</dbReference>
<feature type="domain" description="VOC" evidence="2">
    <location>
        <begin position="36"/>
        <end position="157"/>
    </location>
</feature>
<dbReference type="InterPro" id="IPR004360">
    <property type="entry name" value="Glyas_Fos-R_dOase_dom"/>
</dbReference>
<dbReference type="SUPFAM" id="SSF54593">
    <property type="entry name" value="Glyoxalase/Bleomycin resistance protein/Dihydroxybiphenyl dioxygenase"/>
    <property type="match status" value="1"/>
</dbReference>
<proteinExistence type="predicted"/>
<dbReference type="Proteomes" id="UP000317332">
    <property type="component" value="Unassembled WGS sequence"/>
</dbReference>
<dbReference type="OrthoDB" id="192739at2"/>
<accession>A0A506PGV1</accession>
<feature type="signal peptide" evidence="1">
    <location>
        <begin position="1"/>
        <end position="27"/>
    </location>
</feature>
<dbReference type="InterPro" id="IPR029068">
    <property type="entry name" value="Glyas_Bleomycin-R_OHBP_Dase"/>
</dbReference>
<evidence type="ECO:0000256" key="1">
    <source>
        <dbReference type="SAM" id="SignalP"/>
    </source>
</evidence>
<evidence type="ECO:0000259" key="2">
    <source>
        <dbReference type="PROSITE" id="PS51819"/>
    </source>
</evidence>
<name>A0A506PGV1_9FLAO</name>
<dbReference type="PANTHER" id="PTHR47802:SF1">
    <property type="entry name" value="GLYOXALASE FAMILY PROTEIN, EXPRESSED"/>
    <property type="match status" value="1"/>
</dbReference>
<keyword evidence="4" id="KW-1185">Reference proteome</keyword>
<comment type="caution">
    <text evidence="3">The sequence shown here is derived from an EMBL/GenBank/DDBJ whole genome shotgun (WGS) entry which is preliminary data.</text>
</comment>
<dbReference type="PANTHER" id="PTHR47802">
    <property type="entry name" value="GLYOXALASE FAMILY PROTEIN, EXPRESSED"/>
    <property type="match status" value="1"/>
</dbReference>
<reference evidence="3 4" key="1">
    <citation type="submission" date="2019-06" db="EMBL/GenBank/DDBJ databases">
        <title>Flavobacteriaceae Paucihalobacterium erythroidium CWB-1, complete genome.</title>
        <authorList>
            <person name="Wu S."/>
        </authorList>
    </citation>
    <scope>NUCLEOTIDE SEQUENCE [LARGE SCALE GENOMIC DNA]</scope>
    <source>
        <strain evidence="3 4">CWB-1</strain>
    </source>
</reference>
<dbReference type="Gene3D" id="3.10.180.10">
    <property type="entry name" value="2,3-Dihydroxybiphenyl 1,2-Dioxygenase, domain 1"/>
    <property type="match status" value="1"/>
</dbReference>
<sequence length="159" mass="18160">MNYQTIKNMKKTIILLLLIQLSGIVNGQENKEVSLTFNHIALSVKDVNISAKFYTDVLNLKIIPLPPEAKDVKWMSLGDGKELHLLSVLKEDVKTNKAIHLALSTADFDEFVQKLREMNIEYSDFPGNLNKINVRPDGIRQVFFQDPDGYWIEVNSINE</sequence>
<dbReference type="AlphaFoldDB" id="A0A506PGV1"/>
<organism evidence="3 4">
    <name type="scientific">Paucihalobacter ruber</name>
    <dbReference type="NCBI Taxonomy" id="2567861"/>
    <lineage>
        <taxon>Bacteria</taxon>
        <taxon>Pseudomonadati</taxon>
        <taxon>Bacteroidota</taxon>
        <taxon>Flavobacteriia</taxon>
        <taxon>Flavobacteriales</taxon>
        <taxon>Flavobacteriaceae</taxon>
        <taxon>Paucihalobacter</taxon>
    </lineage>
</organism>
<protein>
    <submittedName>
        <fullName evidence="3">VOC family protein</fullName>
    </submittedName>
</protein>
<feature type="chain" id="PRO_5021345582" evidence="1">
    <location>
        <begin position="28"/>
        <end position="159"/>
    </location>
</feature>
<evidence type="ECO:0000313" key="3">
    <source>
        <dbReference type="EMBL" id="TPV32814.1"/>
    </source>
</evidence>
<dbReference type="InterPro" id="IPR037523">
    <property type="entry name" value="VOC_core"/>
</dbReference>
<dbReference type="PROSITE" id="PS51819">
    <property type="entry name" value="VOC"/>
    <property type="match status" value="1"/>
</dbReference>
<dbReference type="Pfam" id="PF00903">
    <property type="entry name" value="Glyoxalase"/>
    <property type="match status" value="1"/>
</dbReference>
<keyword evidence="1" id="KW-0732">Signal</keyword>